<organism evidence="2 3">
    <name type="scientific">Saccharopolyspora endophytica</name>
    <dbReference type="NCBI Taxonomy" id="543886"/>
    <lineage>
        <taxon>Bacteria</taxon>
        <taxon>Bacillati</taxon>
        <taxon>Actinomycetota</taxon>
        <taxon>Actinomycetes</taxon>
        <taxon>Pseudonocardiales</taxon>
        <taxon>Pseudonocardiaceae</taxon>
        <taxon>Saccharopolyspora</taxon>
    </lineage>
</organism>
<keyword evidence="3" id="KW-1185">Reference proteome</keyword>
<feature type="domain" description="DUF397" evidence="1">
    <location>
        <begin position="9"/>
        <end position="59"/>
    </location>
</feature>
<comment type="caution">
    <text evidence="2">The sequence shown here is derived from an EMBL/GenBank/DDBJ whole genome shotgun (WGS) entry which is preliminary data.</text>
</comment>
<gene>
    <name evidence="2" type="ORF">KBO27_21910</name>
</gene>
<name>A0ABS5DJZ3_9PSEU</name>
<protein>
    <submittedName>
        <fullName evidence="2">DUF397 domain-containing protein</fullName>
    </submittedName>
</protein>
<proteinExistence type="predicted"/>
<dbReference type="Pfam" id="PF04149">
    <property type="entry name" value="DUF397"/>
    <property type="match status" value="1"/>
</dbReference>
<evidence type="ECO:0000313" key="3">
    <source>
        <dbReference type="Proteomes" id="UP000674084"/>
    </source>
</evidence>
<accession>A0ABS5DJZ3</accession>
<sequence>MTTVPRPGVWRKSSYSAEKNCVEVGRVGDGAAVRDTKNRDQGFFTATRAQWTAFIDAAKGGQFDRPE</sequence>
<dbReference type="InterPro" id="IPR007278">
    <property type="entry name" value="DUF397"/>
</dbReference>
<dbReference type="EMBL" id="JAGPXE010000010">
    <property type="protein sequence ID" value="MBQ0926612.1"/>
    <property type="molecule type" value="Genomic_DNA"/>
</dbReference>
<dbReference type="Proteomes" id="UP000674084">
    <property type="component" value="Unassembled WGS sequence"/>
</dbReference>
<evidence type="ECO:0000259" key="1">
    <source>
        <dbReference type="Pfam" id="PF04149"/>
    </source>
</evidence>
<reference evidence="2 3" key="1">
    <citation type="submission" date="2021-04" db="EMBL/GenBank/DDBJ databases">
        <title>Whole-genome sequencing of Saccharopolyspora endophytica KCTC 19397.</title>
        <authorList>
            <person name="Ay H."/>
            <person name="Saygin H."/>
            <person name="Sahin N."/>
        </authorList>
    </citation>
    <scope>NUCLEOTIDE SEQUENCE [LARGE SCALE GENOMIC DNA]</scope>
    <source>
        <strain evidence="2 3">KCTC 19397</strain>
    </source>
</reference>
<evidence type="ECO:0000313" key="2">
    <source>
        <dbReference type="EMBL" id="MBQ0926612.1"/>
    </source>
</evidence>
<dbReference type="RefSeq" id="WP_210971767.1">
    <property type="nucleotide sequence ID" value="NZ_JAGPXE010000010.1"/>
</dbReference>